<evidence type="ECO:0000256" key="9">
    <source>
        <dbReference type="ARBA" id="ARBA00023012"/>
    </source>
</evidence>
<dbReference type="FunFam" id="3.30.565.10:FF:000006">
    <property type="entry name" value="Sensor histidine kinase WalK"/>
    <property type="match status" value="1"/>
</dbReference>
<dbReference type="InterPro" id="IPR036097">
    <property type="entry name" value="HisK_dim/P_sf"/>
</dbReference>
<gene>
    <name evidence="13" type="primary">walK</name>
    <name evidence="13" type="ORF">BN1080_00455</name>
</gene>
<dbReference type="Gene3D" id="3.30.565.10">
    <property type="entry name" value="Histidine kinase-like ATPase, C-terminal domain"/>
    <property type="match status" value="1"/>
</dbReference>
<dbReference type="InterPro" id="IPR050351">
    <property type="entry name" value="BphY/WalK/GraS-like"/>
</dbReference>
<dbReference type="InterPro" id="IPR003661">
    <property type="entry name" value="HisK_dim/P_dom"/>
</dbReference>
<evidence type="ECO:0000313" key="13">
    <source>
        <dbReference type="EMBL" id="CEG21544.1"/>
    </source>
</evidence>
<dbReference type="CDD" id="cd00082">
    <property type="entry name" value="HisKA"/>
    <property type="match status" value="1"/>
</dbReference>
<reference evidence="13 14" key="1">
    <citation type="submission" date="2014-09" db="EMBL/GenBank/DDBJ databases">
        <authorList>
            <person name="Urmite Genomes Urmite Genomes"/>
        </authorList>
    </citation>
    <scope>NUCLEOTIDE SEQUENCE [LARGE SCALE GENOMIC DNA]</scope>
    <source>
        <strain evidence="13 14">ES2</strain>
    </source>
</reference>
<comment type="catalytic activity">
    <reaction evidence="1">
        <text>ATP + protein L-histidine = ADP + protein N-phospho-L-histidine.</text>
        <dbReference type="EC" id="2.7.13.3"/>
    </reaction>
</comment>
<dbReference type="SUPFAM" id="SSF47384">
    <property type="entry name" value="Homodimeric domain of signal transducing histidine kinase"/>
    <property type="match status" value="1"/>
</dbReference>
<protein>
    <recommendedName>
        <fullName evidence="3">histidine kinase</fullName>
        <ecNumber evidence="3">2.7.13.3</ecNumber>
    </recommendedName>
</protein>
<dbReference type="Proteomes" id="UP000043699">
    <property type="component" value="Unassembled WGS sequence"/>
</dbReference>
<dbReference type="InterPro" id="IPR005467">
    <property type="entry name" value="His_kinase_dom"/>
</dbReference>
<keyword evidence="8" id="KW-0067">ATP-binding</keyword>
<dbReference type="SMART" id="SM00388">
    <property type="entry name" value="HisKA"/>
    <property type="match status" value="1"/>
</dbReference>
<dbReference type="InterPro" id="IPR003594">
    <property type="entry name" value="HATPase_dom"/>
</dbReference>
<dbReference type="AlphaFoldDB" id="A0A098EGX0"/>
<keyword evidence="6" id="KW-0547">Nucleotide-binding</keyword>
<dbReference type="InterPro" id="IPR036890">
    <property type="entry name" value="HATPase_C_sf"/>
</dbReference>
<dbReference type="GO" id="GO:0000155">
    <property type="term" value="F:phosphorelay sensor kinase activity"/>
    <property type="evidence" value="ECO:0007669"/>
    <property type="project" value="InterPro"/>
</dbReference>
<dbReference type="OrthoDB" id="368131at2"/>
<proteinExistence type="predicted"/>
<evidence type="ECO:0000256" key="6">
    <source>
        <dbReference type="ARBA" id="ARBA00022741"/>
    </source>
</evidence>
<keyword evidence="14" id="KW-1185">Reference proteome</keyword>
<evidence type="ECO:0000256" key="10">
    <source>
        <dbReference type="SAM" id="Coils"/>
    </source>
</evidence>
<dbReference type="PANTHER" id="PTHR45453">
    <property type="entry name" value="PHOSPHATE REGULON SENSOR PROTEIN PHOR"/>
    <property type="match status" value="1"/>
</dbReference>
<dbReference type="InterPro" id="IPR004358">
    <property type="entry name" value="Sig_transdc_His_kin-like_C"/>
</dbReference>
<dbReference type="GO" id="GO:0005886">
    <property type="term" value="C:plasma membrane"/>
    <property type="evidence" value="ECO:0007669"/>
    <property type="project" value="UniProtKB-SubCell"/>
</dbReference>
<accession>A0A098EGX0</accession>
<keyword evidence="4" id="KW-0597">Phosphoprotein</keyword>
<keyword evidence="11" id="KW-0812">Transmembrane</keyword>
<feature type="coiled-coil region" evidence="10">
    <location>
        <begin position="318"/>
        <end position="345"/>
    </location>
</feature>
<feature type="domain" description="Histidine kinase" evidence="12">
    <location>
        <begin position="352"/>
        <end position="569"/>
    </location>
</feature>
<evidence type="ECO:0000256" key="11">
    <source>
        <dbReference type="SAM" id="Phobius"/>
    </source>
</evidence>
<dbReference type="STRING" id="1499687.BN1080_00455"/>
<keyword evidence="9" id="KW-0902">Two-component regulatory system</keyword>
<name>A0A098EGX0_9BACL</name>
<dbReference type="EMBL" id="CCXS01000001">
    <property type="protein sequence ID" value="CEG21544.1"/>
    <property type="molecule type" value="Genomic_DNA"/>
</dbReference>
<evidence type="ECO:0000256" key="4">
    <source>
        <dbReference type="ARBA" id="ARBA00022553"/>
    </source>
</evidence>
<dbReference type="CDD" id="cd00075">
    <property type="entry name" value="HATPase"/>
    <property type="match status" value="1"/>
</dbReference>
<dbReference type="PANTHER" id="PTHR45453:SF1">
    <property type="entry name" value="PHOSPHATE REGULON SENSOR PROTEIN PHOR"/>
    <property type="match status" value="1"/>
</dbReference>
<evidence type="ECO:0000256" key="3">
    <source>
        <dbReference type="ARBA" id="ARBA00012438"/>
    </source>
</evidence>
<dbReference type="GO" id="GO:0004721">
    <property type="term" value="F:phosphoprotein phosphatase activity"/>
    <property type="evidence" value="ECO:0007669"/>
    <property type="project" value="TreeGrafter"/>
</dbReference>
<organism evidence="13 14">
    <name type="scientific">Planococcus massiliensis</name>
    <dbReference type="NCBI Taxonomy" id="1499687"/>
    <lineage>
        <taxon>Bacteria</taxon>
        <taxon>Bacillati</taxon>
        <taxon>Bacillota</taxon>
        <taxon>Bacilli</taxon>
        <taxon>Bacillales</taxon>
        <taxon>Caryophanaceae</taxon>
        <taxon>Planococcus</taxon>
    </lineage>
</organism>
<evidence type="ECO:0000313" key="14">
    <source>
        <dbReference type="Proteomes" id="UP000043699"/>
    </source>
</evidence>
<keyword evidence="11" id="KW-1133">Transmembrane helix</keyword>
<feature type="transmembrane region" description="Helical" evidence="11">
    <location>
        <begin position="251"/>
        <end position="270"/>
    </location>
</feature>
<dbReference type="SUPFAM" id="SSF55874">
    <property type="entry name" value="ATPase domain of HSP90 chaperone/DNA topoisomerase II/histidine kinase"/>
    <property type="match status" value="1"/>
</dbReference>
<evidence type="ECO:0000256" key="5">
    <source>
        <dbReference type="ARBA" id="ARBA00022679"/>
    </source>
</evidence>
<keyword evidence="11" id="KW-0472">Membrane</keyword>
<dbReference type="GO" id="GO:0016036">
    <property type="term" value="P:cellular response to phosphate starvation"/>
    <property type="evidence" value="ECO:0007669"/>
    <property type="project" value="TreeGrafter"/>
</dbReference>
<keyword evidence="7 13" id="KW-0418">Kinase</keyword>
<evidence type="ECO:0000256" key="1">
    <source>
        <dbReference type="ARBA" id="ARBA00000085"/>
    </source>
</evidence>
<dbReference type="GO" id="GO:0005524">
    <property type="term" value="F:ATP binding"/>
    <property type="evidence" value="ECO:0007669"/>
    <property type="project" value="UniProtKB-KW"/>
</dbReference>
<dbReference type="Pfam" id="PF02518">
    <property type="entry name" value="HATPase_c"/>
    <property type="match status" value="1"/>
</dbReference>
<dbReference type="PROSITE" id="PS50109">
    <property type="entry name" value="HIS_KIN"/>
    <property type="match status" value="1"/>
</dbReference>
<evidence type="ECO:0000256" key="2">
    <source>
        <dbReference type="ARBA" id="ARBA00004651"/>
    </source>
</evidence>
<dbReference type="Gene3D" id="1.10.287.130">
    <property type="match status" value="1"/>
</dbReference>
<keyword evidence="5" id="KW-0808">Transferase</keyword>
<dbReference type="PRINTS" id="PR00344">
    <property type="entry name" value="BCTRLSENSOR"/>
</dbReference>
<dbReference type="SMART" id="SM00387">
    <property type="entry name" value="HATPase_c"/>
    <property type="match status" value="1"/>
</dbReference>
<evidence type="ECO:0000256" key="8">
    <source>
        <dbReference type="ARBA" id="ARBA00022840"/>
    </source>
</evidence>
<comment type="subcellular location">
    <subcellularLocation>
        <location evidence="2">Cell membrane</location>
        <topology evidence="2">Multi-pass membrane protein</topology>
    </subcellularLocation>
</comment>
<keyword evidence="10" id="KW-0175">Coiled coil</keyword>
<dbReference type="EC" id="2.7.13.3" evidence="3"/>
<sequence>MNLHKRFMVQFFIQLFLLSFVFLLLMLTLWGAIGYFVTEDEAARDLADADSSYFMNQFEFDENGASIKKGLKKTAEAQDGWLILLNRDGRVLDSFNADGNLPEQLAVEEVASWMWDDSAEGQYTYWELENTERGSLFLLYGKENLAAKWLASAEPAIDWEKGELNLAADLKTQLKEKTAWVLLIGKDGIVLDSYGDVREQESYTIKKIGELAADTRSAAIKTDPATGKSVIAGAVAPPSDALETILKTRNFYIVIVVLLILLIGGTLWYARKFGVPLLVMMQWIKNLGDGRYEQPVNQKNESLITKRNGKVKKKYRLYKDLVATLEQLTAKLKLHQHQQKQLERTREDWISGLSHDLKTPLSSISGYAQMLESPDYEWSAQEIREFAAIMNDKSTYMMDLLEELTLTFRLKNQALPLSKETVNLNEFVRRIVIQFINDPANGNWKFSFHAASDSVEAAVDPKWFQRIIENLIVNAMKYNPPGTEIKLSISAIEQHLAVIIIEDDGVGMKAEVLDKLFDRYYRGTNTEDSSTGTGLGLAITKQLVQLHGGSIQVASTIEKGTSVRVIVPI</sequence>
<dbReference type="Pfam" id="PF00512">
    <property type="entry name" value="HisKA"/>
    <property type="match status" value="1"/>
</dbReference>
<evidence type="ECO:0000256" key="7">
    <source>
        <dbReference type="ARBA" id="ARBA00022777"/>
    </source>
</evidence>
<dbReference type="RefSeq" id="WP_052650112.1">
    <property type="nucleotide sequence ID" value="NZ_CCXS01000001.1"/>
</dbReference>
<evidence type="ECO:0000259" key="12">
    <source>
        <dbReference type="PROSITE" id="PS50109"/>
    </source>
</evidence>